<sequence length="627" mass="70896">MKKRKTLLLPLARQFTVILILFTLCTVCITIYSTFGYSRLQTSFLNNSLESYSAQLAKSTREAYESYENICYSIAYSQVVQNYLMSENRGKSYENYRQLENQLSNTALLNPYIIDIAVYGQDSTFASLCGSASNYEEFSRSLSDSRFPYRSAGVATVNRTLCHVLAMPIYSLGTGESRYLGILFLAIDVNNLLGNSLKSDENDYDPRILFTDASGQLIYGGPQLYDALCREEDRSDVFQIQETSDNPVTYAVTGYSIPGIEHTLYVLIDKSQITRQVARISGRQLLVMCAITFLALLFLFLLYRPLIRSLKQLTDFMNTISSGDRRAMKEGAVIHQGLIGSKEISEISTAFNDMLIETEKLNHTIFDTYTRMYELENNNRKTEIAFLRSQINPHFLYNTLTMICGLAAEGMDDKIISVTGALSRIFRYSIKGSDMVTLEEEMSIVRSYLMIQKERFEDRFTVRYEFSEDSHDCLIPKMVIQPLVENAIVHGLEKSLEPGELLIGAGRNPEHGYLAIWIFDTGVGMPESRLTELRESIHRSVYNKTGDASADLEDLNSQNHESIGILNVNSRMVLYYGTDYTLLIDSEEGVGTNIQIRVPYRLKSDTNARAAQNTNSKGENHVPGNCD</sequence>
<feature type="compositionally biased region" description="Polar residues" evidence="1">
    <location>
        <begin position="606"/>
        <end position="617"/>
    </location>
</feature>
<feature type="transmembrane region" description="Helical" evidence="2">
    <location>
        <begin position="285"/>
        <end position="303"/>
    </location>
</feature>
<dbReference type="Proteomes" id="UP000094067">
    <property type="component" value="Unassembled WGS sequence"/>
</dbReference>
<dbReference type="PANTHER" id="PTHR34220:SF7">
    <property type="entry name" value="SENSOR HISTIDINE KINASE YPDA"/>
    <property type="match status" value="1"/>
</dbReference>
<comment type="caution">
    <text evidence="4">The sequence shown here is derived from an EMBL/GenBank/DDBJ whole genome shotgun (WGS) entry which is preliminary data.</text>
</comment>
<dbReference type="GO" id="GO:0000155">
    <property type="term" value="F:phosphorelay sensor kinase activity"/>
    <property type="evidence" value="ECO:0007669"/>
    <property type="project" value="InterPro"/>
</dbReference>
<keyword evidence="4" id="KW-0418">Kinase</keyword>
<feature type="transmembrane region" description="Helical" evidence="2">
    <location>
        <begin position="12"/>
        <end position="35"/>
    </location>
</feature>
<keyword evidence="2" id="KW-0472">Membrane</keyword>
<proteinExistence type="predicted"/>
<dbReference type="PANTHER" id="PTHR34220">
    <property type="entry name" value="SENSOR HISTIDINE KINASE YPDA"/>
    <property type="match status" value="1"/>
</dbReference>
<dbReference type="Gene3D" id="6.10.340.10">
    <property type="match status" value="1"/>
</dbReference>
<dbReference type="SUPFAM" id="SSF55874">
    <property type="entry name" value="ATPase domain of HSP90 chaperone/DNA topoisomerase II/histidine kinase"/>
    <property type="match status" value="1"/>
</dbReference>
<dbReference type="InterPro" id="IPR010559">
    <property type="entry name" value="Sig_transdc_His_kin_internal"/>
</dbReference>
<dbReference type="Pfam" id="PF06580">
    <property type="entry name" value="His_kinase"/>
    <property type="match status" value="1"/>
</dbReference>
<protein>
    <submittedName>
        <fullName evidence="4">Putative sensor-like histidine kinase</fullName>
        <ecNumber evidence="4">2.7.13.3</ecNumber>
    </submittedName>
</protein>
<name>A0A1E3AFC6_9FIRM</name>
<feature type="region of interest" description="Disordered" evidence="1">
    <location>
        <begin position="606"/>
        <end position="627"/>
    </location>
</feature>
<dbReference type="InterPro" id="IPR036890">
    <property type="entry name" value="HATPase_C_sf"/>
</dbReference>
<dbReference type="GO" id="GO:0016020">
    <property type="term" value="C:membrane"/>
    <property type="evidence" value="ECO:0007669"/>
    <property type="project" value="InterPro"/>
</dbReference>
<dbReference type="Gene3D" id="3.30.565.10">
    <property type="entry name" value="Histidine kinase-like ATPase, C-terminal domain"/>
    <property type="match status" value="1"/>
</dbReference>
<evidence type="ECO:0000313" key="4">
    <source>
        <dbReference type="EMBL" id="ODM07317.1"/>
    </source>
</evidence>
<gene>
    <name evidence="4" type="ORF">BEI61_03207</name>
</gene>
<evidence type="ECO:0000256" key="2">
    <source>
        <dbReference type="SAM" id="Phobius"/>
    </source>
</evidence>
<evidence type="ECO:0000259" key="3">
    <source>
        <dbReference type="Pfam" id="PF06580"/>
    </source>
</evidence>
<evidence type="ECO:0000313" key="5">
    <source>
        <dbReference type="Proteomes" id="UP000094067"/>
    </source>
</evidence>
<accession>A0A1E3AFC6</accession>
<keyword evidence="2" id="KW-0812">Transmembrane</keyword>
<organism evidence="4 5">
    <name type="scientific">Eisenbergiella tayi</name>
    <dbReference type="NCBI Taxonomy" id="1432052"/>
    <lineage>
        <taxon>Bacteria</taxon>
        <taxon>Bacillati</taxon>
        <taxon>Bacillota</taxon>
        <taxon>Clostridia</taxon>
        <taxon>Lachnospirales</taxon>
        <taxon>Lachnospiraceae</taxon>
        <taxon>Eisenbergiella</taxon>
    </lineage>
</organism>
<evidence type="ECO:0000256" key="1">
    <source>
        <dbReference type="SAM" id="MobiDB-lite"/>
    </source>
</evidence>
<feature type="domain" description="Signal transduction histidine kinase internal region" evidence="3">
    <location>
        <begin position="383"/>
        <end position="460"/>
    </location>
</feature>
<dbReference type="EC" id="2.7.13.3" evidence="4"/>
<keyword evidence="4" id="KW-0808">Transferase</keyword>
<keyword evidence="2" id="KW-1133">Transmembrane helix</keyword>
<dbReference type="RefSeq" id="WP_069152992.1">
    <property type="nucleotide sequence ID" value="NZ_MCGH01000002.1"/>
</dbReference>
<reference evidence="4 5" key="1">
    <citation type="submission" date="2016-07" db="EMBL/GenBank/DDBJ databases">
        <title>Characterization of isolates of Eisenbergiella tayi derived from blood cultures, using whole genome sequencing.</title>
        <authorList>
            <person name="Burdz T."/>
            <person name="Wiebe D."/>
            <person name="Huynh C."/>
            <person name="Bernard K."/>
        </authorList>
    </citation>
    <scope>NUCLEOTIDE SEQUENCE [LARGE SCALE GENOMIC DNA]</scope>
    <source>
        <strain evidence="4 5">NML 110608</strain>
    </source>
</reference>
<dbReference type="EMBL" id="MCGH01000002">
    <property type="protein sequence ID" value="ODM07317.1"/>
    <property type="molecule type" value="Genomic_DNA"/>
</dbReference>
<dbReference type="AlphaFoldDB" id="A0A1E3AFC6"/>
<dbReference type="InterPro" id="IPR050640">
    <property type="entry name" value="Bact_2-comp_sensor_kinase"/>
</dbReference>